<dbReference type="Pfam" id="PF14226">
    <property type="entry name" value="DIOX_N"/>
    <property type="match status" value="1"/>
</dbReference>
<dbReference type="HOGENOM" id="CLU_713122_0_0_7"/>
<evidence type="ECO:0000259" key="2">
    <source>
        <dbReference type="Pfam" id="PF14226"/>
    </source>
</evidence>
<gene>
    <name evidence="3" type="ordered locus">MXAN_3878</name>
</gene>
<reference evidence="3 4" key="1">
    <citation type="journal article" date="2006" name="Proc. Natl. Acad. Sci. U.S.A.">
        <title>Evolution of sensory complexity recorded in a myxobacterial genome.</title>
        <authorList>
            <person name="Goldman B.S."/>
            <person name="Nierman W.C."/>
            <person name="Kaiser D."/>
            <person name="Slater S.C."/>
            <person name="Durkin A.S."/>
            <person name="Eisen J.A."/>
            <person name="Ronning C.M."/>
            <person name="Barbazuk W.B."/>
            <person name="Blanchard M."/>
            <person name="Field C."/>
            <person name="Halling C."/>
            <person name="Hinkle G."/>
            <person name="Iartchuk O."/>
            <person name="Kim H.S."/>
            <person name="Mackenzie C."/>
            <person name="Madupu R."/>
            <person name="Miller N."/>
            <person name="Shvartsbeyn A."/>
            <person name="Sullivan S.A."/>
            <person name="Vaudin M."/>
            <person name="Wiegand R."/>
            <person name="Kaplan H.B."/>
        </authorList>
    </citation>
    <scope>NUCLEOTIDE SEQUENCE [LARGE SCALE GENOMIC DNA]</scope>
    <source>
        <strain evidence="4">DK1622</strain>
    </source>
</reference>
<dbReference type="EnsemblBacteria" id="ABF91438">
    <property type="protein sequence ID" value="ABF91438"/>
    <property type="gene ID" value="MXAN_3878"/>
</dbReference>
<dbReference type="OrthoDB" id="21825at2"/>
<dbReference type="PANTHER" id="PTHR48420">
    <property type="entry name" value="NON-HAEM DIOXYGENASE N-TERMINAL DOMAIN-CONTAINING PROTEIN"/>
    <property type="match status" value="1"/>
</dbReference>
<dbReference type="AlphaFoldDB" id="Q1D5L5"/>
<protein>
    <recommendedName>
        <fullName evidence="2">Non-haem dioxygenase N-terminal domain-containing protein</fullName>
    </recommendedName>
</protein>
<accession>Q1D5L5</accession>
<dbReference type="Gene3D" id="2.60.120.330">
    <property type="entry name" value="B-lactam Antibiotic, Isopenicillin N Synthase, Chain"/>
    <property type="match status" value="1"/>
</dbReference>
<dbReference type="KEGG" id="mxa:MXAN_3878"/>
<dbReference type="SUPFAM" id="SSF51197">
    <property type="entry name" value="Clavaminate synthase-like"/>
    <property type="match status" value="1"/>
</dbReference>
<dbReference type="PANTHER" id="PTHR48420:SF1">
    <property type="entry name" value="NON-HAEM DIOXYGENASE N-TERMINAL DOMAIN-CONTAINING PROTEIN"/>
    <property type="match status" value="1"/>
</dbReference>
<organism evidence="3 4">
    <name type="scientific">Myxococcus xanthus (strain DK1622)</name>
    <dbReference type="NCBI Taxonomy" id="246197"/>
    <lineage>
        <taxon>Bacteria</taxon>
        <taxon>Pseudomonadati</taxon>
        <taxon>Myxococcota</taxon>
        <taxon>Myxococcia</taxon>
        <taxon>Myxococcales</taxon>
        <taxon>Cystobacterineae</taxon>
        <taxon>Myxococcaceae</taxon>
        <taxon>Myxococcus</taxon>
    </lineage>
</organism>
<evidence type="ECO:0000256" key="1">
    <source>
        <dbReference type="SAM" id="MobiDB-lite"/>
    </source>
</evidence>
<dbReference type="STRING" id="246197.MXAN_3878"/>
<dbReference type="EMBL" id="CP000113">
    <property type="protein sequence ID" value="ABF91438.1"/>
    <property type="molecule type" value="Genomic_DNA"/>
</dbReference>
<dbReference type="InterPro" id="IPR026992">
    <property type="entry name" value="DIOX_N"/>
</dbReference>
<evidence type="ECO:0000313" key="3">
    <source>
        <dbReference type="EMBL" id="ABF91438.1"/>
    </source>
</evidence>
<sequence length="405" mass="43984">MPAPGIRVLPRPTGPGRTPQSNRASHLFPRSGTPGPIMAETSSLNIPTVDLADLASDDSARVERAAAAIREAFGVFGLVYLKNHGVDTQALNRFYDAFAAFIARPAEEKKPYGRADIWYQRGWTPPNTEVAVASNGQPDFKECYFVAPYPNDAQSALEFPELYPENVWPQNAPPYFEDGIMTLGRSLHEAGLKLLRGSAVALGLPETLFTDLCDRAAHVTRALQYLPLTNTQVNTDIVWGEEHTDFNLLTLLPGGRFLDPDGSPAPGPDNKSGLYLRTRATPEAPNGLKVRGTAPAGCIVAQVGQQLEILTGGTFLATPHVITAPGVPGWQRQSAAHFMHVHTNTVLFPLEKFRSADAVRNYAPPVLAGTYDIKTLVDIGLAPASALDKLGYRHYDRLNRQRAGT</sequence>
<name>Q1D5L5_MYXXD</name>
<feature type="region of interest" description="Disordered" evidence="1">
    <location>
        <begin position="1"/>
        <end position="36"/>
    </location>
</feature>
<dbReference type="Proteomes" id="UP000002402">
    <property type="component" value="Chromosome"/>
</dbReference>
<dbReference type="eggNOG" id="COG3491">
    <property type="taxonomic scope" value="Bacteria"/>
</dbReference>
<feature type="domain" description="Non-haem dioxygenase N-terminal" evidence="2">
    <location>
        <begin position="46"/>
        <end position="171"/>
    </location>
</feature>
<keyword evidence="4" id="KW-1185">Reference proteome</keyword>
<proteinExistence type="predicted"/>
<dbReference type="InterPro" id="IPR027443">
    <property type="entry name" value="IPNS-like_sf"/>
</dbReference>
<evidence type="ECO:0000313" key="4">
    <source>
        <dbReference type="Proteomes" id="UP000002402"/>
    </source>
</evidence>